<feature type="transmembrane region" description="Helical" evidence="1">
    <location>
        <begin position="57"/>
        <end position="78"/>
    </location>
</feature>
<name>A0A543IQG8_9ACTN</name>
<dbReference type="Proteomes" id="UP000319213">
    <property type="component" value="Unassembled WGS sequence"/>
</dbReference>
<evidence type="ECO:0000313" key="2">
    <source>
        <dbReference type="EMBL" id="TQM72814.1"/>
    </source>
</evidence>
<proteinExistence type="predicted"/>
<feature type="transmembrane region" description="Helical" evidence="1">
    <location>
        <begin position="109"/>
        <end position="127"/>
    </location>
</feature>
<evidence type="ECO:0000256" key="1">
    <source>
        <dbReference type="SAM" id="Phobius"/>
    </source>
</evidence>
<feature type="transmembrane region" description="Helical" evidence="1">
    <location>
        <begin position="142"/>
        <end position="161"/>
    </location>
</feature>
<organism evidence="2 3">
    <name type="scientific">Thermopolyspora flexuosa</name>
    <dbReference type="NCBI Taxonomy" id="103836"/>
    <lineage>
        <taxon>Bacteria</taxon>
        <taxon>Bacillati</taxon>
        <taxon>Actinomycetota</taxon>
        <taxon>Actinomycetes</taxon>
        <taxon>Streptosporangiales</taxon>
        <taxon>Streptosporangiaceae</taxon>
        <taxon>Thermopolyspora</taxon>
    </lineage>
</organism>
<feature type="transmembrane region" description="Helical" evidence="1">
    <location>
        <begin position="84"/>
        <end position="102"/>
    </location>
</feature>
<accession>A0A543IQG8</accession>
<evidence type="ECO:0000313" key="3">
    <source>
        <dbReference type="Proteomes" id="UP000319213"/>
    </source>
</evidence>
<dbReference type="InterPro" id="IPR025671">
    <property type="entry name" value="HXXEE"/>
</dbReference>
<gene>
    <name evidence="2" type="ORF">FHX40_4974</name>
</gene>
<dbReference type="Pfam" id="PF13787">
    <property type="entry name" value="HXXEE"/>
    <property type="match status" value="1"/>
</dbReference>
<sequence length="170" mass="18276">MRPTTRIAAGLLAAWAVHDLEEVLTMRRSAAGILPNLPAWVPIPEELRREGLSQRQINLAVTLMGVAIATASAAGVRSGCRSPLFRGALLGFGVHGFTHIAMALAARRYVTGVATAPTVVIPFWLWARRELAKAGIRDDDRAAVLAALAFLPVVPGVHAAAHRLLRRRRA</sequence>
<keyword evidence="3" id="KW-1185">Reference proteome</keyword>
<reference evidence="2 3" key="1">
    <citation type="submission" date="2019-06" db="EMBL/GenBank/DDBJ databases">
        <title>Sequencing the genomes of 1000 actinobacteria strains.</title>
        <authorList>
            <person name="Klenk H.-P."/>
        </authorList>
    </citation>
    <scope>NUCLEOTIDE SEQUENCE [LARGE SCALE GENOMIC DNA]</scope>
    <source>
        <strain evidence="2 3">DSM 43186</strain>
    </source>
</reference>
<keyword evidence="1" id="KW-1133">Transmembrane helix</keyword>
<keyword evidence="1" id="KW-0812">Transmembrane</keyword>
<dbReference type="RefSeq" id="WP_211350499.1">
    <property type="nucleotide sequence ID" value="NZ_BMPV01000010.1"/>
</dbReference>
<comment type="caution">
    <text evidence="2">The sequence shown here is derived from an EMBL/GenBank/DDBJ whole genome shotgun (WGS) entry which is preliminary data.</text>
</comment>
<dbReference type="EMBL" id="VFPQ01000002">
    <property type="protein sequence ID" value="TQM72814.1"/>
    <property type="molecule type" value="Genomic_DNA"/>
</dbReference>
<keyword evidence="1" id="KW-0472">Membrane</keyword>
<protein>
    <submittedName>
        <fullName evidence="2">Uncharacterized protein with HXXEE motif</fullName>
    </submittedName>
</protein>
<dbReference type="AlphaFoldDB" id="A0A543IQG8"/>